<evidence type="ECO:0000256" key="1">
    <source>
        <dbReference type="SAM" id="Phobius"/>
    </source>
</evidence>
<comment type="caution">
    <text evidence="2">The sequence shown here is derived from an EMBL/GenBank/DDBJ whole genome shotgun (WGS) entry which is preliminary data.</text>
</comment>
<keyword evidence="1" id="KW-1133">Transmembrane helix</keyword>
<reference evidence="3" key="1">
    <citation type="journal article" date="2019" name="Int. J. Syst. Evol. Microbiol.">
        <title>The Global Catalogue of Microorganisms (GCM) 10K type strain sequencing project: providing services to taxonomists for standard genome sequencing and annotation.</title>
        <authorList>
            <consortium name="The Broad Institute Genomics Platform"/>
            <consortium name="The Broad Institute Genome Sequencing Center for Infectious Disease"/>
            <person name="Wu L."/>
            <person name="Ma J."/>
        </authorList>
    </citation>
    <scope>NUCLEOTIDE SEQUENCE [LARGE SCALE GENOMIC DNA]</scope>
    <source>
        <strain evidence="3">JCM 14306</strain>
    </source>
</reference>
<accession>A0ABP4QYS6</accession>
<keyword evidence="1" id="KW-0812">Transmembrane</keyword>
<name>A0ABP4QYS6_9ACTN</name>
<feature type="transmembrane region" description="Helical" evidence="1">
    <location>
        <begin position="42"/>
        <end position="63"/>
    </location>
</feature>
<dbReference type="EMBL" id="BAAANE010000004">
    <property type="protein sequence ID" value="GAA1627585.1"/>
    <property type="molecule type" value="Genomic_DNA"/>
</dbReference>
<feature type="transmembrane region" description="Helical" evidence="1">
    <location>
        <begin position="6"/>
        <end position="30"/>
    </location>
</feature>
<feature type="transmembrane region" description="Helical" evidence="1">
    <location>
        <begin position="124"/>
        <end position="144"/>
    </location>
</feature>
<feature type="transmembrane region" description="Helical" evidence="1">
    <location>
        <begin position="83"/>
        <end position="104"/>
    </location>
</feature>
<gene>
    <name evidence="2" type="ORF">GCM10009744_14260</name>
</gene>
<keyword evidence="3" id="KW-1185">Reference proteome</keyword>
<dbReference type="Proteomes" id="UP001501319">
    <property type="component" value="Unassembled WGS sequence"/>
</dbReference>
<organism evidence="2 3">
    <name type="scientific">Kribbella alba</name>
    <dbReference type="NCBI Taxonomy" id="190197"/>
    <lineage>
        <taxon>Bacteria</taxon>
        <taxon>Bacillati</taxon>
        <taxon>Actinomycetota</taxon>
        <taxon>Actinomycetes</taxon>
        <taxon>Propionibacteriales</taxon>
        <taxon>Kribbellaceae</taxon>
        <taxon>Kribbella</taxon>
    </lineage>
</organism>
<evidence type="ECO:0000313" key="3">
    <source>
        <dbReference type="Proteomes" id="UP001501319"/>
    </source>
</evidence>
<dbReference type="RefSeq" id="WP_344110028.1">
    <property type="nucleotide sequence ID" value="NZ_BAAANE010000004.1"/>
</dbReference>
<protein>
    <submittedName>
        <fullName evidence="2">Ferric reductase-like transmembrane domain-containing protein</fullName>
    </submittedName>
</protein>
<keyword evidence="1" id="KW-0472">Membrane</keyword>
<feature type="transmembrane region" description="Helical" evidence="1">
    <location>
        <begin position="150"/>
        <end position="168"/>
    </location>
</feature>
<evidence type="ECO:0000313" key="2">
    <source>
        <dbReference type="EMBL" id="GAA1627585.1"/>
    </source>
</evidence>
<proteinExistence type="predicted"/>
<sequence length="190" mass="20074">MTLWYLARAAGVMALVLFTVTASLGALGAGSREPERRFWLQYVHRSAAVTGLILLLAHVVAVITDSYVSVSASVLVLPFSSGYRPFAVTVGVLAMYGLVLAAVVGAARGRLARSAAFTKRWRSIHIAASVGWLLSIGHSLLAGTDRGTPWMLAITLSCLAAVAISVAVRMRSRAVQASTPLSLARAGRIR</sequence>